<feature type="domain" description="AsmA" evidence="3">
    <location>
        <begin position="199"/>
        <end position="555"/>
    </location>
</feature>
<feature type="domain" description="AsmA" evidence="3">
    <location>
        <begin position="20"/>
        <end position="145"/>
    </location>
</feature>
<evidence type="ECO:0000256" key="2">
    <source>
        <dbReference type="SAM" id="Phobius"/>
    </source>
</evidence>
<feature type="compositionally biased region" description="Low complexity" evidence="1">
    <location>
        <begin position="664"/>
        <end position="681"/>
    </location>
</feature>
<feature type="region of interest" description="Disordered" evidence="1">
    <location>
        <begin position="664"/>
        <end position="725"/>
    </location>
</feature>
<dbReference type="InterPro" id="IPR052894">
    <property type="entry name" value="AsmA-related"/>
</dbReference>
<dbReference type="Pfam" id="PF05170">
    <property type="entry name" value="AsmA"/>
    <property type="match status" value="2"/>
</dbReference>
<evidence type="ECO:0000313" key="5">
    <source>
        <dbReference type="Proteomes" id="UP001596037"/>
    </source>
</evidence>
<reference evidence="5" key="1">
    <citation type="journal article" date="2019" name="Int. J. Syst. Evol. Microbiol.">
        <title>The Global Catalogue of Microorganisms (GCM) 10K type strain sequencing project: providing services to taxonomists for standard genome sequencing and annotation.</title>
        <authorList>
            <consortium name="The Broad Institute Genomics Platform"/>
            <consortium name="The Broad Institute Genome Sequencing Center for Infectious Disease"/>
            <person name="Wu L."/>
            <person name="Ma J."/>
        </authorList>
    </citation>
    <scope>NUCLEOTIDE SEQUENCE [LARGE SCALE GENOMIC DNA]</scope>
    <source>
        <strain evidence="5">CCUG 57401</strain>
    </source>
</reference>
<dbReference type="InterPro" id="IPR007844">
    <property type="entry name" value="AsmA"/>
</dbReference>
<dbReference type="RefSeq" id="WP_376850364.1">
    <property type="nucleotide sequence ID" value="NZ_JBHSMF010000006.1"/>
</dbReference>
<dbReference type="PANTHER" id="PTHR30441">
    <property type="entry name" value="DUF748 DOMAIN-CONTAINING PROTEIN"/>
    <property type="match status" value="1"/>
</dbReference>
<accession>A0ABW0NGR0</accession>
<evidence type="ECO:0000256" key="1">
    <source>
        <dbReference type="SAM" id="MobiDB-lite"/>
    </source>
</evidence>
<feature type="transmembrane region" description="Helical" evidence="2">
    <location>
        <begin position="20"/>
        <end position="39"/>
    </location>
</feature>
<dbReference type="Proteomes" id="UP001596037">
    <property type="component" value="Unassembled WGS sequence"/>
</dbReference>
<keyword evidence="2" id="KW-1133">Transmembrane helix</keyword>
<dbReference type="PANTHER" id="PTHR30441:SF9">
    <property type="entry name" value="ASMA FAMILY PROTEIN YHJG"/>
    <property type="match status" value="1"/>
</dbReference>
<keyword evidence="5" id="KW-1185">Reference proteome</keyword>
<keyword evidence="2" id="KW-0472">Membrane</keyword>
<sequence>MQASTAHPAVHGRPLWVKLLAGLAVLLLALVLLVVFFPWDVLRGPLNRYVSERTGRHFEITRKLDVKIGRNTRVIADGLVFANPDWAKDPQLVQAEAAEVDILLLPLLRGRIELPMVKLTKPQLGLQVEPDGRRSWALSRDTKDANSIPKIDALVVDQGSVHYIASKHGADIHTDFGLDERGDARLPLAFKARGTWAKEPFTAQGRAGDVLRLTSGGGSFPLVINAAGAHTTLKASGTVDNLATLDGTKADFTLTGANLSELYKLLGVVLPETPRYQVSGHLDREGEVWKVSKIDGKLGNSDLAGQLSFDRSHDVPVLSGKLQSRALDFDDLAPLVGLPEQPRSAAALPGVAPVAAGTVPAKVARDKRPPGRVLPTAELDLARLKAMDADVQYAAARITNVRELPLDRMSLHVKLKDGVLLLDGIDLGIAGGQMTGRLRIDGNSNPAVSSAKLDARSLELNKLFPGFKITKASFGKIHGVVDLKGRGNSAAKMLATSSGNVALLMGKGEISNLLLEYANLNGGEIIKFLVTGDRNAEVRCAAAAFDVNDGLMKTRALLLDTSDTVIYGDGSVSLANESLDLRVHPYPKHKGILSLRSPLKVGGTFSKPTAGVDKGALTGKAGVLLALGAVNPLLALAGSIESGPGKDADCRTVLQEAQAPAAAARAAAAGTPDPARPATPASGAGNPALMGAPGTTASPQEAARQRLEKLERAPQERDAAAAKTR</sequence>
<name>A0ABW0NGR0_9BURK</name>
<comment type="caution">
    <text evidence="4">The sequence shown here is derived from an EMBL/GenBank/DDBJ whole genome shotgun (WGS) entry which is preliminary data.</text>
</comment>
<evidence type="ECO:0000313" key="4">
    <source>
        <dbReference type="EMBL" id="MFC5498308.1"/>
    </source>
</evidence>
<gene>
    <name evidence="4" type="ORF">ACFPOE_12255</name>
</gene>
<organism evidence="4 5">
    <name type="scientific">Caenimonas terrae</name>
    <dbReference type="NCBI Taxonomy" id="696074"/>
    <lineage>
        <taxon>Bacteria</taxon>
        <taxon>Pseudomonadati</taxon>
        <taxon>Pseudomonadota</taxon>
        <taxon>Betaproteobacteria</taxon>
        <taxon>Burkholderiales</taxon>
        <taxon>Comamonadaceae</taxon>
        <taxon>Caenimonas</taxon>
    </lineage>
</organism>
<keyword evidence="2" id="KW-0812">Transmembrane</keyword>
<feature type="compositionally biased region" description="Basic and acidic residues" evidence="1">
    <location>
        <begin position="703"/>
        <end position="725"/>
    </location>
</feature>
<protein>
    <submittedName>
        <fullName evidence="4">AsmA family protein</fullName>
    </submittedName>
</protein>
<proteinExistence type="predicted"/>
<evidence type="ECO:0000259" key="3">
    <source>
        <dbReference type="Pfam" id="PF05170"/>
    </source>
</evidence>
<dbReference type="EMBL" id="JBHSMF010000006">
    <property type="protein sequence ID" value="MFC5498308.1"/>
    <property type="molecule type" value="Genomic_DNA"/>
</dbReference>